<proteinExistence type="predicted"/>
<reference evidence="1" key="1">
    <citation type="journal article" date="2014" name="BMC Genomics">
        <title>Characterizing the developmental transcriptome of the oriental fruit fly, Bactrocera dorsalis (Diptera: Tephritidae) through comparative genomic analysis with Drosophila melanogaster utilizing modENCODE datasets.</title>
        <authorList>
            <person name="Geib S.M."/>
            <person name="Calla B."/>
            <person name="Hall B."/>
            <person name="Hou S."/>
            <person name="Manoukis N.C."/>
        </authorList>
    </citation>
    <scope>NUCLEOTIDE SEQUENCE</scope>
    <source>
        <strain evidence="1">Punador</strain>
    </source>
</reference>
<evidence type="ECO:0000313" key="1">
    <source>
        <dbReference type="EMBL" id="JAC35704.1"/>
    </source>
</evidence>
<organism evidence="1">
    <name type="scientific">Bactrocera dorsalis</name>
    <name type="common">Oriental fruit fly</name>
    <name type="synonym">Dacus dorsalis</name>
    <dbReference type="NCBI Taxonomy" id="27457"/>
    <lineage>
        <taxon>Eukaryota</taxon>
        <taxon>Metazoa</taxon>
        <taxon>Ecdysozoa</taxon>
        <taxon>Arthropoda</taxon>
        <taxon>Hexapoda</taxon>
        <taxon>Insecta</taxon>
        <taxon>Pterygota</taxon>
        <taxon>Neoptera</taxon>
        <taxon>Endopterygota</taxon>
        <taxon>Diptera</taxon>
        <taxon>Brachycera</taxon>
        <taxon>Muscomorpha</taxon>
        <taxon>Tephritoidea</taxon>
        <taxon>Tephritidae</taxon>
        <taxon>Bactrocera</taxon>
        <taxon>Bactrocera</taxon>
    </lineage>
</organism>
<dbReference type="AlphaFoldDB" id="A0A034UZP1"/>
<sequence length="163" mass="18650">MIPFELLTGVKMPTANDKNIKQLIEEEIRSQLQEGRDKIRQHAKEQILKIQAENKKTYNLRRKEANQYAINDLVAVKRTQFGGGLKLKPKYLGPYQITKVKANNTYDVKKVGVTEGPNRTTTCAEFMKPWSNFHNEDDGVFEVENNAGWPSCGVEQRCGVEQH</sequence>
<name>A0A034UZP1_BACDO</name>
<protein>
    <submittedName>
        <fullName evidence="1">Uncharacterized protein</fullName>
    </submittedName>
</protein>
<dbReference type="EMBL" id="GAKP01023252">
    <property type="protein sequence ID" value="JAC35704.1"/>
    <property type="molecule type" value="Transcribed_RNA"/>
</dbReference>
<dbReference type="OrthoDB" id="3863715at2759"/>
<accession>A0A034UZP1</accession>